<dbReference type="Pfam" id="PF05643">
    <property type="entry name" value="GNA1162-like"/>
    <property type="match status" value="1"/>
</dbReference>
<proteinExistence type="predicted"/>
<reference evidence="2 3" key="1">
    <citation type="submission" date="2024-07" db="EMBL/GenBank/DDBJ databases">
        <title>Uliginosibacterium flavum JJ3220;KACC:17644.</title>
        <authorList>
            <person name="Kim M.K."/>
        </authorList>
    </citation>
    <scope>NUCLEOTIDE SEQUENCE [LARGE SCALE GENOMIC DNA]</scope>
    <source>
        <strain evidence="2 3">KACC:17644</strain>
    </source>
</reference>
<comment type="caution">
    <text evidence="2">The sequence shown here is derived from an EMBL/GenBank/DDBJ whole genome shotgun (WGS) entry which is preliminary data.</text>
</comment>
<protein>
    <submittedName>
        <fullName evidence="2">DUF799 domain-containing protein</fullName>
    </submittedName>
</protein>
<keyword evidence="3" id="KW-1185">Reference proteome</keyword>
<name>A0ABV2TLR4_9RHOO</name>
<dbReference type="Proteomes" id="UP001549691">
    <property type="component" value="Unassembled WGS sequence"/>
</dbReference>
<dbReference type="InterPro" id="IPR008517">
    <property type="entry name" value="GNA1162-like"/>
</dbReference>
<accession>A0ABV2TLR4</accession>
<dbReference type="Gene3D" id="3.40.50.10610">
    <property type="entry name" value="ABC-type transport auxiliary lipoprotein component"/>
    <property type="match status" value="1"/>
</dbReference>
<evidence type="ECO:0000313" key="2">
    <source>
        <dbReference type="EMBL" id="MET7014846.1"/>
    </source>
</evidence>
<keyword evidence="1" id="KW-0732">Signal</keyword>
<feature type="chain" id="PRO_5047104637" evidence="1">
    <location>
        <begin position="25"/>
        <end position="224"/>
    </location>
</feature>
<dbReference type="PROSITE" id="PS51257">
    <property type="entry name" value="PROKAR_LIPOPROTEIN"/>
    <property type="match status" value="1"/>
</dbReference>
<sequence>MSQSIRLFKLAAVLLLATFVTGCATQKPYDYSAFKRSNPKSILVLPPVNKSPDIKASYSFLSYTSYPLAESGYYVFPVAVVDEVFRQNGLNAPEEIHAVVPAKLREIFGADTALYIEITQYGTRYMVLSSDTIVAANAKLVDLKTGETLWSGAASASNNENQNNNNGLIGMLVKAAIDQIVNTLTEQGHVVAGITSQRLLLARPYGVLYGPRSPYYGKDEAAGR</sequence>
<organism evidence="2 3">
    <name type="scientific">Uliginosibacterium flavum</name>
    <dbReference type="NCBI Taxonomy" id="1396831"/>
    <lineage>
        <taxon>Bacteria</taxon>
        <taxon>Pseudomonadati</taxon>
        <taxon>Pseudomonadota</taxon>
        <taxon>Betaproteobacteria</taxon>
        <taxon>Rhodocyclales</taxon>
        <taxon>Zoogloeaceae</taxon>
        <taxon>Uliginosibacterium</taxon>
    </lineage>
</organism>
<dbReference type="RefSeq" id="WP_354601306.1">
    <property type="nucleotide sequence ID" value="NZ_JBEWZI010000011.1"/>
</dbReference>
<gene>
    <name evidence="2" type="ORF">ABXR19_11655</name>
</gene>
<evidence type="ECO:0000313" key="3">
    <source>
        <dbReference type="Proteomes" id="UP001549691"/>
    </source>
</evidence>
<evidence type="ECO:0000256" key="1">
    <source>
        <dbReference type="SAM" id="SignalP"/>
    </source>
</evidence>
<dbReference type="EMBL" id="JBEWZI010000011">
    <property type="protein sequence ID" value="MET7014846.1"/>
    <property type="molecule type" value="Genomic_DNA"/>
</dbReference>
<feature type="signal peptide" evidence="1">
    <location>
        <begin position="1"/>
        <end position="24"/>
    </location>
</feature>